<dbReference type="VEuPathDB" id="MicrosporidiaDB:CWI39_1392p0020"/>
<reference evidence="2 3" key="1">
    <citation type="submission" date="2017-12" db="EMBL/GenBank/DDBJ databases">
        <authorList>
            <person name="Pombert J.-F."/>
            <person name="Haag K.L."/>
            <person name="Ebert D."/>
        </authorList>
    </citation>
    <scope>NUCLEOTIDE SEQUENCE [LARGE SCALE GENOMIC DNA]</scope>
    <source>
        <strain evidence="2">BE-OM-2</strain>
    </source>
</reference>
<organism evidence="2 3">
    <name type="scientific">Hamiltosporidium magnivora</name>
    <dbReference type="NCBI Taxonomy" id="148818"/>
    <lineage>
        <taxon>Eukaryota</taxon>
        <taxon>Fungi</taxon>
        <taxon>Fungi incertae sedis</taxon>
        <taxon>Microsporidia</taxon>
        <taxon>Dubosqiidae</taxon>
        <taxon>Hamiltosporidium</taxon>
    </lineage>
</organism>
<dbReference type="EMBL" id="PITI01000204">
    <property type="protein sequence ID" value="TBU07940.1"/>
    <property type="molecule type" value="Genomic_DNA"/>
</dbReference>
<gene>
    <name evidence="2" type="ORF">CWI36_0204p0030</name>
</gene>
<dbReference type="VEuPathDB" id="MicrosporidiaDB:CWI36_0204p0030"/>
<evidence type="ECO:0000313" key="2">
    <source>
        <dbReference type="EMBL" id="TBU07940.1"/>
    </source>
</evidence>
<protein>
    <submittedName>
        <fullName evidence="2">Uncharacterized protein</fullName>
    </submittedName>
</protein>
<keyword evidence="3" id="KW-1185">Reference proteome</keyword>
<name>A0A4Q9LLD8_9MICR</name>
<evidence type="ECO:0000313" key="3">
    <source>
        <dbReference type="Proteomes" id="UP000291404"/>
    </source>
</evidence>
<accession>A0A4Q9LLD8</accession>
<dbReference type="Proteomes" id="UP000291404">
    <property type="component" value="Unassembled WGS sequence"/>
</dbReference>
<keyword evidence="1" id="KW-1133">Transmembrane helix</keyword>
<evidence type="ECO:0000256" key="1">
    <source>
        <dbReference type="SAM" id="Phobius"/>
    </source>
</evidence>
<keyword evidence="1" id="KW-0472">Membrane</keyword>
<proteinExistence type="predicted"/>
<sequence>MSDTSNYVSFWRTKKFRIAAITVSGLIVMIFVILGIGYNKATSIIKDFEMDLKKVSESERFKKCVSQFKKTKTSAFGLEDESSCFVILPSFDISGIANILFDGFEEMKAGKVLGSTSLFVSETDLSKFPKVVGNVNFLTKIGFWFKGKHAIKAVYELSNYIYKELKNNKKNKSILVEIITEKESVLSSIEDDEKSKGSSKKILFEPLKIENDSFNVSEFIIFIAEKVRNRAFKMYD</sequence>
<dbReference type="AlphaFoldDB" id="A0A4Q9LLD8"/>
<feature type="transmembrane region" description="Helical" evidence="1">
    <location>
        <begin position="16"/>
        <end position="38"/>
    </location>
</feature>
<comment type="caution">
    <text evidence="2">The sequence shown here is derived from an EMBL/GenBank/DDBJ whole genome shotgun (WGS) entry which is preliminary data.</text>
</comment>
<keyword evidence="1" id="KW-0812">Transmembrane</keyword>